<proteinExistence type="predicted"/>
<name>A0A1F7W701_9BACT</name>
<feature type="region of interest" description="Disordered" evidence="1">
    <location>
        <begin position="1"/>
        <end position="88"/>
    </location>
</feature>
<dbReference type="Proteomes" id="UP000176501">
    <property type="component" value="Unassembled WGS sequence"/>
</dbReference>
<dbReference type="InterPro" id="IPR021655">
    <property type="entry name" value="Put_metal-bd"/>
</dbReference>
<gene>
    <name evidence="2" type="ORF">A2304_04360</name>
</gene>
<dbReference type="EMBL" id="MGFE01000019">
    <property type="protein sequence ID" value="OGL98571.1"/>
    <property type="molecule type" value="Genomic_DNA"/>
</dbReference>
<evidence type="ECO:0000256" key="1">
    <source>
        <dbReference type="SAM" id="MobiDB-lite"/>
    </source>
</evidence>
<reference evidence="2 3" key="1">
    <citation type="journal article" date="2016" name="Nat. Commun.">
        <title>Thousands of microbial genomes shed light on interconnected biogeochemical processes in an aquifer system.</title>
        <authorList>
            <person name="Anantharaman K."/>
            <person name="Brown C.T."/>
            <person name="Hug L.A."/>
            <person name="Sharon I."/>
            <person name="Castelle C.J."/>
            <person name="Probst A.J."/>
            <person name="Thomas B.C."/>
            <person name="Singh A."/>
            <person name="Wilkins M.J."/>
            <person name="Karaoz U."/>
            <person name="Brodie E.L."/>
            <person name="Williams K.H."/>
            <person name="Hubbard S.S."/>
            <person name="Banfield J.F."/>
        </authorList>
    </citation>
    <scope>NUCLEOTIDE SEQUENCE [LARGE SCALE GENOMIC DNA]</scope>
</reference>
<accession>A0A1F7W701</accession>
<evidence type="ECO:0000313" key="3">
    <source>
        <dbReference type="Proteomes" id="UP000176501"/>
    </source>
</evidence>
<evidence type="ECO:0000313" key="2">
    <source>
        <dbReference type="EMBL" id="OGL98571.1"/>
    </source>
</evidence>
<comment type="caution">
    <text evidence="2">The sequence shown here is derived from an EMBL/GenBank/DDBJ whole genome shotgun (WGS) entry which is preliminary data.</text>
</comment>
<dbReference type="AlphaFoldDB" id="A0A1F7W701"/>
<protein>
    <submittedName>
        <fullName evidence="2">Uncharacterized protein</fullName>
    </submittedName>
</protein>
<dbReference type="Pfam" id="PF11617">
    <property type="entry name" value="Cu-binding_MopE"/>
    <property type="match status" value="3"/>
</dbReference>
<sequence length="384" mass="39090">MASADADCSDPGEASASASGGDCDDADSSVHPGATEQCNGTDDDCDGSVPADETDADGDGYVGCEGDCDESDASVSPAGTETCDGVDEDCDGSIDEGFTLVTYYPDGDADAYGDSAAGTTACAPPSGYVTAGGDCDDADASLNLDDADGDGYDTCDDDCDDAEAAAYPGAHEVAIVSSAVDDLCSDGVDNDCDGDPDAADWDCQDDDGDGTENGVDVLVAYDGDTDGDDDTLCVIAVGEAMPSPWDGYDAIVQGEAWGGFSALDSAFTVSVEAYADSDGDGTDEVRAWCVDFTDPTYAPSYTAAWSWRLVSAVAEDESSTAPSTCTAASSSTTWQRLDLEEFCDATGDKWCRVGYTDVDGCGDSISSGLVRVDFDATADSIAPH</sequence>
<feature type="compositionally biased region" description="Low complexity" evidence="1">
    <location>
        <begin position="9"/>
        <end position="21"/>
    </location>
</feature>
<organism evidence="2 3">
    <name type="scientific">Candidatus Uhrbacteria bacterium RIFOXYB2_FULL_57_15</name>
    <dbReference type="NCBI Taxonomy" id="1802422"/>
    <lineage>
        <taxon>Bacteria</taxon>
        <taxon>Candidatus Uhriibacteriota</taxon>
    </lineage>
</organism>
<feature type="compositionally biased region" description="Acidic residues" evidence="1">
    <location>
        <begin position="41"/>
        <end position="58"/>
    </location>
</feature>